<name>A0ABN2Z353_9MICC</name>
<reference evidence="1 2" key="1">
    <citation type="journal article" date="2019" name="Int. J. Syst. Evol. Microbiol.">
        <title>The Global Catalogue of Microorganisms (GCM) 10K type strain sequencing project: providing services to taxonomists for standard genome sequencing and annotation.</title>
        <authorList>
            <consortium name="The Broad Institute Genomics Platform"/>
            <consortium name="The Broad Institute Genome Sequencing Center for Infectious Disease"/>
            <person name="Wu L."/>
            <person name="Ma J."/>
        </authorList>
    </citation>
    <scope>NUCLEOTIDE SEQUENCE [LARGE SCALE GENOMIC DNA]</scope>
    <source>
        <strain evidence="1 2">JCM 15921</strain>
    </source>
</reference>
<proteinExistence type="predicted"/>
<keyword evidence="2" id="KW-1185">Reference proteome</keyword>
<accession>A0ABN2Z353</accession>
<comment type="caution">
    <text evidence="1">The sequence shown here is derived from an EMBL/GenBank/DDBJ whole genome shotgun (WGS) entry which is preliminary data.</text>
</comment>
<organism evidence="1 2">
    <name type="scientific">Arthrobacter humicola</name>
    <dbReference type="NCBI Taxonomy" id="409291"/>
    <lineage>
        <taxon>Bacteria</taxon>
        <taxon>Bacillati</taxon>
        <taxon>Actinomycetota</taxon>
        <taxon>Actinomycetes</taxon>
        <taxon>Micrococcales</taxon>
        <taxon>Micrococcaceae</taxon>
        <taxon>Arthrobacter</taxon>
    </lineage>
</organism>
<evidence type="ECO:0000313" key="2">
    <source>
        <dbReference type="Proteomes" id="UP001500102"/>
    </source>
</evidence>
<gene>
    <name evidence="1" type="ORF">GCM10009825_20880</name>
</gene>
<evidence type="ECO:0000313" key="1">
    <source>
        <dbReference type="EMBL" id="GAA2136092.1"/>
    </source>
</evidence>
<dbReference type="Proteomes" id="UP001500102">
    <property type="component" value="Unassembled WGS sequence"/>
</dbReference>
<dbReference type="EMBL" id="BAAAQB010000029">
    <property type="protein sequence ID" value="GAA2136092.1"/>
    <property type="molecule type" value="Genomic_DNA"/>
</dbReference>
<protein>
    <submittedName>
        <fullName evidence="1">Uncharacterized protein</fullName>
    </submittedName>
</protein>
<dbReference type="RefSeq" id="WP_344365128.1">
    <property type="nucleotide sequence ID" value="NZ_BAAAQB010000029.1"/>
</dbReference>
<sequence length="50" mass="5108">MIVYRPIPPLTAGGTGLKAALVAMALTAVLGTTWQVPGDKSGTQESPRKG</sequence>